<evidence type="ECO:0000256" key="4">
    <source>
        <dbReference type="PIRNR" id="PIRNR006078"/>
    </source>
</evidence>
<dbReference type="PANTHER" id="PTHR21599:SF0">
    <property type="entry name" value="GLYCERATE KINASE"/>
    <property type="match status" value="1"/>
</dbReference>
<dbReference type="InterPro" id="IPR018197">
    <property type="entry name" value="Glycerate_kinase_RE-like"/>
</dbReference>
<dbReference type="InterPro" id="IPR004381">
    <property type="entry name" value="Glycerate_kinase"/>
</dbReference>
<dbReference type="GO" id="GO:0016301">
    <property type="term" value="F:kinase activity"/>
    <property type="evidence" value="ECO:0007669"/>
    <property type="project" value="UniProtKB-KW"/>
</dbReference>
<keyword evidence="3 4" id="KW-0418">Kinase</keyword>
<dbReference type="RefSeq" id="WP_192279539.1">
    <property type="nucleotide sequence ID" value="NZ_JACZDF010000003.1"/>
</dbReference>
<dbReference type="Proteomes" id="UP000642107">
    <property type="component" value="Unassembled WGS sequence"/>
</dbReference>
<comment type="similarity">
    <text evidence="1 4">Belongs to the glycerate kinase type-1 family.</text>
</comment>
<accession>A0ABR9DRF6</accession>
<keyword evidence="2 4" id="KW-0808">Transferase</keyword>
<name>A0ABR9DRF6_9MICO</name>
<dbReference type="EMBL" id="JACZDF010000003">
    <property type="protein sequence ID" value="MBD9699494.1"/>
    <property type="molecule type" value="Genomic_DNA"/>
</dbReference>
<keyword evidence="6" id="KW-1185">Reference proteome</keyword>
<dbReference type="InterPro" id="IPR018193">
    <property type="entry name" value="Glyc_kinase_flavodox-like_fold"/>
</dbReference>
<dbReference type="InterPro" id="IPR036129">
    <property type="entry name" value="Glycerate_kinase_sf"/>
</dbReference>
<dbReference type="PIRSF" id="PIRSF006078">
    <property type="entry name" value="GlxK"/>
    <property type="match status" value="1"/>
</dbReference>
<evidence type="ECO:0000313" key="5">
    <source>
        <dbReference type="EMBL" id="MBD9699494.1"/>
    </source>
</evidence>
<comment type="caution">
    <text evidence="5">The sequence shown here is derived from an EMBL/GenBank/DDBJ whole genome shotgun (WGS) entry which is preliminary data.</text>
</comment>
<sequence>MVSGAVRVVLAPDSFKGSLTAAEVAAALARGWRSARLDDDVVEAPLADGGEGTLDAFERAVPGAVRHLLTVTGPDGRPANASWLALPDGTAVVELACASGLTLLEAPAPLDAHTRGVGEVARAALATAPRRLVVALGGSASTDGGAGLLRALGARVTDGDGAAVPDGGRGLARVVSVDLSALPALPPGGVDVLCDVTNPLLGRTGAAAVFGPQKGATPDDVVLLDAALARWADALGRAAARDVDVPRGTAAAAPGVVLASSEGRAGETGRSALTVVDPALAGAGAAGGTAFGLLAWGARLVPGASAVADVVGLDAMLEGADLVVTGEGRLDAQSAAGKAPAEVARRAARASVRVALVVGSAEAGAADALAHDAHDALTPDVRTLGVGTPDVGTPHDRAPGAPVAPEVVELTRLAGSPEASLADPARWLEAAAAALAART</sequence>
<dbReference type="Gene3D" id="3.90.1510.10">
    <property type="entry name" value="Glycerate kinase, domain 2"/>
    <property type="match status" value="2"/>
</dbReference>
<organism evidence="5 6">
    <name type="scientific">Flavimobilis rhizosphaerae</name>
    <dbReference type="NCBI Taxonomy" id="2775421"/>
    <lineage>
        <taxon>Bacteria</taxon>
        <taxon>Bacillati</taxon>
        <taxon>Actinomycetota</taxon>
        <taxon>Actinomycetes</taxon>
        <taxon>Micrococcales</taxon>
        <taxon>Jonesiaceae</taxon>
        <taxon>Flavimobilis</taxon>
    </lineage>
</organism>
<evidence type="ECO:0000256" key="1">
    <source>
        <dbReference type="ARBA" id="ARBA00006284"/>
    </source>
</evidence>
<dbReference type="PANTHER" id="PTHR21599">
    <property type="entry name" value="GLYCERATE KINASE"/>
    <property type="match status" value="1"/>
</dbReference>
<dbReference type="NCBIfam" id="TIGR00045">
    <property type="entry name" value="glycerate kinase"/>
    <property type="match status" value="1"/>
</dbReference>
<proteinExistence type="inferred from homology"/>
<gene>
    <name evidence="5" type="ORF">IGS67_08325</name>
</gene>
<evidence type="ECO:0000256" key="2">
    <source>
        <dbReference type="ARBA" id="ARBA00022679"/>
    </source>
</evidence>
<reference evidence="5 6" key="1">
    <citation type="submission" date="2020-09" db="EMBL/GenBank/DDBJ databases">
        <title>Flavimobilis rhizosphaerae sp. nov., isolated from rhizosphere soil of Spartina alterniflora.</title>
        <authorList>
            <person name="Hanqin C."/>
        </authorList>
    </citation>
    <scope>NUCLEOTIDE SEQUENCE [LARGE SCALE GENOMIC DNA]</scope>
    <source>
        <strain evidence="5 6">GY 10621</strain>
    </source>
</reference>
<dbReference type="Gene3D" id="3.40.50.10350">
    <property type="entry name" value="Glycerate kinase, domain 1"/>
    <property type="match status" value="2"/>
</dbReference>
<evidence type="ECO:0000256" key="3">
    <source>
        <dbReference type="ARBA" id="ARBA00022777"/>
    </source>
</evidence>
<dbReference type="SUPFAM" id="SSF110738">
    <property type="entry name" value="Glycerate kinase I"/>
    <property type="match status" value="1"/>
</dbReference>
<evidence type="ECO:0000313" key="6">
    <source>
        <dbReference type="Proteomes" id="UP000642107"/>
    </source>
</evidence>
<protein>
    <submittedName>
        <fullName evidence="5">Glycerate kinase</fullName>
    </submittedName>
</protein>
<dbReference type="Pfam" id="PF02595">
    <property type="entry name" value="Gly_kinase"/>
    <property type="match status" value="1"/>
</dbReference>